<feature type="transmembrane region" description="Helical" evidence="1">
    <location>
        <begin position="9"/>
        <end position="29"/>
    </location>
</feature>
<feature type="transmembrane region" description="Helical" evidence="1">
    <location>
        <begin position="83"/>
        <end position="108"/>
    </location>
</feature>
<evidence type="ECO:0000313" key="3">
    <source>
        <dbReference type="Proteomes" id="UP000824232"/>
    </source>
</evidence>
<proteinExistence type="predicted"/>
<evidence type="ECO:0000313" key="2">
    <source>
        <dbReference type="EMBL" id="HIR59780.1"/>
    </source>
</evidence>
<dbReference type="Proteomes" id="UP000824232">
    <property type="component" value="Unassembled WGS sequence"/>
</dbReference>
<gene>
    <name evidence="2" type="ORF">IAB38_06990</name>
</gene>
<dbReference type="AlphaFoldDB" id="A0A9D1DVI5"/>
<evidence type="ECO:0000256" key="1">
    <source>
        <dbReference type="SAM" id="Phobius"/>
    </source>
</evidence>
<accession>A0A9D1DVI5</accession>
<comment type="caution">
    <text evidence="2">The sequence shown here is derived from an EMBL/GenBank/DDBJ whole genome shotgun (WGS) entry which is preliminary data.</text>
</comment>
<name>A0A9D1DVI5_9FIRM</name>
<reference evidence="2" key="1">
    <citation type="submission" date="2020-10" db="EMBL/GenBank/DDBJ databases">
        <authorList>
            <person name="Gilroy R."/>
        </authorList>
    </citation>
    <scope>NUCLEOTIDE SEQUENCE</scope>
    <source>
        <strain evidence="2">CHK184-20233</strain>
    </source>
</reference>
<organism evidence="2 3">
    <name type="scientific">Candidatus Onthousia excrementipullorum</name>
    <dbReference type="NCBI Taxonomy" id="2840884"/>
    <lineage>
        <taxon>Bacteria</taxon>
        <taxon>Bacillati</taxon>
        <taxon>Bacillota</taxon>
        <taxon>Bacilli</taxon>
        <taxon>Candidatus Onthousia</taxon>
    </lineage>
</organism>
<keyword evidence="1" id="KW-1133">Transmembrane helix</keyword>
<protein>
    <submittedName>
        <fullName evidence="2">DUF2798 domain-containing protein</fullName>
    </submittedName>
</protein>
<dbReference type="Pfam" id="PF11391">
    <property type="entry name" value="DUF2798"/>
    <property type="match status" value="2"/>
</dbReference>
<keyword evidence="1" id="KW-0472">Membrane</keyword>
<keyword evidence="1" id="KW-0812">Transmembrane</keyword>
<dbReference type="EMBL" id="DVHC01000065">
    <property type="protein sequence ID" value="HIR59780.1"/>
    <property type="molecule type" value="Genomic_DNA"/>
</dbReference>
<feature type="transmembrane region" description="Helical" evidence="1">
    <location>
        <begin position="128"/>
        <end position="147"/>
    </location>
</feature>
<sequence>MPETKLQDFIYTLIMAFVMVYVMICYNIAIHTGGLSNFVFLEAFNELIYMWPIAIILEFFLIGKIAHKLTFKALDPKKTPSILISYGISIVIVTFMCPIMSLVATILINKPSLDIFISSWLQSMVLSFPMAMCFQLFYAGSIVRFIFNLFKNKLSKKA</sequence>
<reference evidence="2" key="2">
    <citation type="journal article" date="2021" name="PeerJ">
        <title>Extensive microbial diversity within the chicken gut microbiome revealed by metagenomics and culture.</title>
        <authorList>
            <person name="Gilroy R."/>
            <person name="Ravi A."/>
            <person name="Getino M."/>
            <person name="Pursley I."/>
            <person name="Horton D.L."/>
            <person name="Alikhan N.F."/>
            <person name="Baker D."/>
            <person name="Gharbi K."/>
            <person name="Hall N."/>
            <person name="Watson M."/>
            <person name="Adriaenssens E.M."/>
            <person name="Foster-Nyarko E."/>
            <person name="Jarju S."/>
            <person name="Secka A."/>
            <person name="Antonio M."/>
            <person name="Oren A."/>
            <person name="Chaudhuri R.R."/>
            <person name="La Ragione R."/>
            <person name="Hildebrand F."/>
            <person name="Pallen M.J."/>
        </authorList>
    </citation>
    <scope>NUCLEOTIDE SEQUENCE</scope>
    <source>
        <strain evidence="2">CHK184-20233</strain>
    </source>
</reference>
<dbReference type="InterPro" id="IPR021529">
    <property type="entry name" value="DUF2798"/>
</dbReference>
<feature type="transmembrane region" description="Helical" evidence="1">
    <location>
        <begin position="49"/>
        <end position="71"/>
    </location>
</feature>